<dbReference type="Gene3D" id="3.30.450.40">
    <property type="match status" value="1"/>
</dbReference>
<feature type="compositionally biased region" description="Basic and acidic residues" evidence="1">
    <location>
        <begin position="272"/>
        <end position="283"/>
    </location>
</feature>
<dbReference type="EMBL" id="JNBS01000580">
    <property type="protein sequence ID" value="OQS04655.1"/>
    <property type="molecule type" value="Genomic_DNA"/>
</dbReference>
<accession>A0A1W0A322</accession>
<evidence type="ECO:0008006" key="4">
    <source>
        <dbReference type="Google" id="ProtNLM"/>
    </source>
</evidence>
<name>A0A1W0A322_9STRA</name>
<comment type="caution">
    <text evidence="2">The sequence shown here is derived from an EMBL/GenBank/DDBJ whole genome shotgun (WGS) entry which is preliminary data.</text>
</comment>
<dbReference type="PANTHER" id="PTHR43102:SF2">
    <property type="entry name" value="GAF DOMAIN-CONTAINING PROTEIN"/>
    <property type="match status" value="1"/>
</dbReference>
<keyword evidence="3" id="KW-1185">Reference proteome</keyword>
<sequence>MEQASAWPEDIDLDHMYMDGRKNLERVITNSMDMNHWSMIHHKHDTWMYKHQRNSANQLMAMRLVTQVNMPLEYTIELLRLLDSTSYRTTMKDLHGKSFLDGEVLHSHVRHNEDLESLALKWCAMSTGKAFTKPKEFLFYEYWSLYNSEKYGPAAICLFESYDGIGAKYGIRAKPDSYKLAWFEPSSFVITPAPDGHRSVVTLTIACRKAGGSNLVSPALRNLVTKFTQAYGHLSTCSSTLTIVERSQYMHQFKRQVSRTTSTSSKSFNDPDQSRRKTHHDVARSSNSTASSSEEYKSKKISKRQEYVNEDFAEICHTAMQSLGCPMAGIRTNLFEIVQYSPTADMSLMPKSLPTFRRMAQTGKPCVVLDVHSDKRISDEKRQISRVQFFVGVPMILDSGECIGDVCVADIKPRKVIDYTQLEILKVLAQSATAYMTSSEYLAETTDLPCNEDTRHHSSQYEDDNYYQHYESSSSSSFEYHRQYEHPAEDIPIENLGIKEVAF</sequence>
<dbReference type="InterPro" id="IPR029016">
    <property type="entry name" value="GAF-like_dom_sf"/>
</dbReference>
<reference evidence="2 3" key="1">
    <citation type="journal article" date="2014" name="Genome Biol. Evol.">
        <title>The secreted proteins of Achlya hypogyna and Thraustotheca clavata identify the ancestral oomycete secretome and reveal gene acquisitions by horizontal gene transfer.</title>
        <authorList>
            <person name="Misner I."/>
            <person name="Blouin N."/>
            <person name="Leonard G."/>
            <person name="Richards T.A."/>
            <person name="Lane C.E."/>
        </authorList>
    </citation>
    <scope>NUCLEOTIDE SEQUENCE [LARGE SCALE GENOMIC DNA]</scope>
    <source>
        <strain evidence="2 3">ATCC 34112</strain>
    </source>
</reference>
<protein>
    <recommendedName>
        <fullName evidence="4">GAF domain-containing protein</fullName>
    </recommendedName>
</protein>
<evidence type="ECO:0000256" key="1">
    <source>
        <dbReference type="SAM" id="MobiDB-lite"/>
    </source>
</evidence>
<dbReference type="AlphaFoldDB" id="A0A1W0A322"/>
<feature type="region of interest" description="Disordered" evidence="1">
    <location>
        <begin position="254"/>
        <end position="300"/>
    </location>
</feature>
<dbReference type="SUPFAM" id="SSF55961">
    <property type="entry name" value="Bet v1-like"/>
    <property type="match status" value="1"/>
</dbReference>
<organism evidence="2 3">
    <name type="scientific">Thraustotheca clavata</name>
    <dbReference type="NCBI Taxonomy" id="74557"/>
    <lineage>
        <taxon>Eukaryota</taxon>
        <taxon>Sar</taxon>
        <taxon>Stramenopiles</taxon>
        <taxon>Oomycota</taxon>
        <taxon>Saprolegniomycetes</taxon>
        <taxon>Saprolegniales</taxon>
        <taxon>Achlyaceae</taxon>
        <taxon>Thraustotheca</taxon>
    </lineage>
</organism>
<dbReference type="PANTHER" id="PTHR43102">
    <property type="entry name" value="SLR1143 PROTEIN"/>
    <property type="match status" value="1"/>
</dbReference>
<gene>
    <name evidence="2" type="ORF">THRCLA_03135</name>
</gene>
<dbReference type="Proteomes" id="UP000243217">
    <property type="component" value="Unassembled WGS sequence"/>
</dbReference>
<feature type="compositionally biased region" description="Polar residues" evidence="1">
    <location>
        <begin position="258"/>
        <end position="271"/>
    </location>
</feature>
<proteinExistence type="predicted"/>
<dbReference type="SUPFAM" id="SSF55781">
    <property type="entry name" value="GAF domain-like"/>
    <property type="match status" value="1"/>
</dbReference>
<evidence type="ECO:0000313" key="3">
    <source>
        <dbReference type="Proteomes" id="UP000243217"/>
    </source>
</evidence>
<evidence type="ECO:0000313" key="2">
    <source>
        <dbReference type="EMBL" id="OQS04655.1"/>
    </source>
</evidence>
<dbReference type="OrthoDB" id="5872154at2759"/>